<keyword evidence="1" id="KW-0963">Cytoplasm</keyword>
<evidence type="ECO:0000256" key="3">
    <source>
        <dbReference type="ARBA" id="ARBA00022603"/>
    </source>
</evidence>
<keyword evidence="3 8" id="KW-0489">Methyltransferase</keyword>
<dbReference type="Pfam" id="PF00590">
    <property type="entry name" value="TP_methylase"/>
    <property type="match status" value="1"/>
</dbReference>
<dbReference type="InterPro" id="IPR035996">
    <property type="entry name" value="4pyrrol_Methylase_sf"/>
</dbReference>
<dbReference type="EMBL" id="JAXUBE010000068">
    <property type="protein sequence ID" value="MEB2664709.1"/>
    <property type="molecule type" value="Genomic_DNA"/>
</dbReference>
<evidence type="ECO:0000256" key="4">
    <source>
        <dbReference type="ARBA" id="ARBA00022679"/>
    </source>
</evidence>
<comment type="caution">
    <text evidence="8">The sequence shown here is derived from an EMBL/GenBank/DDBJ whole genome shotgun (WGS) entry which is preliminary data.</text>
</comment>
<feature type="domain" description="RsmI HTH" evidence="7">
    <location>
        <begin position="301"/>
        <end position="345"/>
    </location>
</feature>
<dbReference type="SUPFAM" id="SSF53790">
    <property type="entry name" value="Tetrapyrrole methylase"/>
    <property type="match status" value="1"/>
</dbReference>
<keyword evidence="5" id="KW-0949">S-adenosyl-L-methionine</keyword>
<feature type="domain" description="Tetrapyrrole methylase" evidence="6">
    <location>
        <begin position="85"/>
        <end position="269"/>
    </location>
</feature>
<accession>A0ABU5XA18</accession>
<dbReference type="Proteomes" id="UP001324595">
    <property type="component" value="Unassembled WGS sequence"/>
</dbReference>
<dbReference type="InterPro" id="IPR000878">
    <property type="entry name" value="4pyrrol_Mease"/>
</dbReference>
<evidence type="ECO:0000259" key="6">
    <source>
        <dbReference type="Pfam" id="PF00590"/>
    </source>
</evidence>
<dbReference type="RefSeq" id="WP_323669902.1">
    <property type="nucleotide sequence ID" value="NZ_JAXUBE010000068.1"/>
</dbReference>
<evidence type="ECO:0000256" key="1">
    <source>
        <dbReference type="ARBA" id="ARBA00022490"/>
    </source>
</evidence>
<evidence type="ECO:0000259" key="7">
    <source>
        <dbReference type="Pfam" id="PF23016"/>
    </source>
</evidence>
<dbReference type="Gene3D" id="3.40.1010.10">
    <property type="entry name" value="Cobalt-precorrin-4 Transmethylase, Domain 1"/>
    <property type="match status" value="1"/>
</dbReference>
<keyword evidence="4 8" id="KW-0808">Transferase</keyword>
<keyword evidence="2" id="KW-0698">rRNA processing</keyword>
<dbReference type="PANTHER" id="PTHR46111:SF1">
    <property type="entry name" value="RIBOSOMAL RNA SMALL SUBUNIT METHYLTRANSFERASE I"/>
    <property type="match status" value="1"/>
</dbReference>
<dbReference type="Pfam" id="PF23016">
    <property type="entry name" value="RsmI_C"/>
    <property type="match status" value="1"/>
</dbReference>
<dbReference type="NCBIfam" id="TIGR00096">
    <property type="entry name" value="16S rRNA (cytidine(1402)-2'-O)-methyltransferase"/>
    <property type="match status" value="1"/>
</dbReference>
<dbReference type="InterPro" id="IPR008189">
    <property type="entry name" value="rRNA_ssu_MeTfrase_I"/>
</dbReference>
<gene>
    <name evidence="8" type="primary">rsmI</name>
    <name evidence="8" type="ORF">U5T69_16315</name>
</gene>
<dbReference type="InterPro" id="IPR018063">
    <property type="entry name" value="SAM_MeTrfase_RsmI_CS"/>
</dbReference>
<proteinExistence type="predicted"/>
<dbReference type="PANTHER" id="PTHR46111">
    <property type="entry name" value="RIBOSOMAL RNA SMALL SUBUNIT METHYLTRANSFERASE I"/>
    <property type="match status" value="1"/>
</dbReference>
<dbReference type="InterPro" id="IPR014776">
    <property type="entry name" value="4pyrrole_Mease_sub2"/>
</dbReference>
<evidence type="ECO:0000256" key="5">
    <source>
        <dbReference type="ARBA" id="ARBA00022691"/>
    </source>
</evidence>
<evidence type="ECO:0000313" key="9">
    <source>
        <dbReference type="Proteomes" id="UP001324595"/>
    </source>
</evidence>
<dbReference type="Gene3D" id="3.30.950.10">
    <property type="entry name" value="Methyltransferase, Cobalt-precorrin-4 Transmethylase, Domain 2"/>
    <property type="match status" value="1"/>
</dbReference>
<evidence type="ECO:0000256" key="2">
    <source>
        <dbReference type="ARBA" id="ARBA00022552"/>
    </source>
</evidence>
<keyword evidence="9" id="KW-1185">Reference proteome</keyword>
<dbReference type="SUPFAM" id="SSF103025">
    <property type="entry name" value="Folate-binding domain"/>
    <property type="match status" value="1"/>
</dbReference>
<dbReference type="PROSITE" id="PS01296">
    <property type="entry name" value="RSMI"/>
    <property type="match status" value="1"/>
</dbReference>
<dbReference type="GO" id="GO:0032259">
    <property type="term" value="P:methylation"/>
    <property type="evidence" value="ECO:0007669"/>
    <property type="project" value="UniProtKB-KW"/>
</dbReference>
<dbReference type="GO" id="GO:0008168">
    <property type="term" value="F:methyltransferase activity"/>
    <property type="evidence" value="ECO:0007669"/>
    <property type="project" value="UniProtKB-KW"/>
</dbReference>
<evidence type="ECO:0000313" key="8">
    <source>
        <dbReference type="EMBL" id="MEB2664709.1"/>
    </source>
</evidence>
<organism evidence="8 9">
    <name type="scientific">Bordetella parapertussis</name>
    <dbReference type="NCBI Taxonomy" id="519"/>
    <lineage>
        <taxon>Bacteria</taxon>
        <taxon>Pseudomonadati</taxon>
        <taxon>Pseudomonadota</taxon>
        <taxon>Betaproteobacteria</taxon>
        <taxon>Burkholderiales</taxon>
        <taxon>Alcaligenaceae</taxon>
        <taxon>Bordetella</taxon>
    </lineage>
</organism>
<protein>
    <submittedName>
        <fullName evidence="8">16S rRNA (Cytidine(1402)-2'-O)-methyltransferase</fullName>
        <ecNumber evidence="8">2.1.1.198</ecNumber>
    </submittedName>
</protein>
<sequence>MHAFYDSIPARADGSAQCAPLASLRVIGAAGADALAFLHGQLTQDVTGQPADHARLAGYCTAKGRLLATLVMWRAAAADESAPVWQALVRADVIAAEDTRASRTLLDAWGVSTPLMAAHRHNEASAAQAICERLAQGQRVALVSDAGAPAVSDPGARIVRVVREAGYAVVPVPGPSAVIAALMGSGATSDENPAFAFAGFPPAKAVARQRWLRQWCALPAPVVMFESPHRLAATLADLREAGGPARLLTVARELTKRFEEIATMPLGEAADWLAADAHRGQGEFVLIVHQAPGAQDDEADPADPRTDALLDALLESLSVRDAARVAAKVTGLARDVLYARALARKEQP</sequence>
<reference evidence="8 9" key="1">
    <citation type="submission" date="2023-12" db="EMBL/GenBank/DDBJ databases">
        <title>Draft Genome Sequences of Bordetella parapertussis clinical Isolates from Colombia, 2023.</title>
        <authorList>
            <person name="Montilla E.A."/>
            <person name="Rojas F."/>
            <person name="Vargas M.N."/>
            <person name="Bonilla V."/>
            <person name="Duarte C."/>
        </authorList>
    </citation>
    <scope>NUCLEOTIDE SEQUENCE [LARGE SCALE GENOMIC DNA]</scope>
    <source>
        <strain evidence="8 9">320001806</strain>
    </source>
</reference>
<dbReference type="CDD" id="cd11648">
    <property type="entry name" value="RsmI"/>
    <property type="match status" value="1"/>
</dbReference>
<dbReference type="EC" id="2.1.1.198" evidence="8"/>
<dbReference type="InterPro" id="IPR014777">
    <property type="entry name" value="4pyrrole_Mease_sub1"/>
</dbReference>
<name>A0ABU5XA18_BORPP</name>
<dbReference type="InterPro" id="IPR053910">
    <property type="entry name" value="RsmI_HTH"/>
</dbReference>